<accession>A0A1G5ITJ9</accession>
<dbReference type="InterPro" id="IPR013343">
    <property type="entry name" value="CRISPR-assoc_prot_Cas4"/>
</dbReference>
<dbReference type="STRING" id="1120976.SAMN03080606_02514"/>
<dbReference type="OrthoDB" id="9781776at2"/>
<evidence type="ECO:0000256" key="3">
    <source>
        <dbReference type="ARBA" id="ARBA00012768"/>
    </source>
</evidence>
<evidence type="ECO:0000256" key="13">
    <source>
        <dbReference type="RuleBase" id="RU365022"/>
    </source>
</evidence>
<organism evidence="15 16">
    <name type="scientific">Alkaliphilus peptidifermentans DSM 18978</name>
    <dbReference type="NCBI Taxonomy" id="1120976"/>
    <lineage>
        <taxon>Bacteria</taxon>
        <taxon>Bacillati</taxon>
        <taxon>Bacillota</taxon>
        <taxon>Clostridia</taxon>
        <taxon>Peptostreptococcales</taxon>
        <taxon>Natronincolaceae</taxon>
        <taxon>Alkaliphilus</taxon>
    </lineage>
</organism>
<evidence type="ECO:0000256" key="7">
    <source>
        <dbReference type="ARBA" id="ARBA00022801"/>
    </source>
</evidence>
<proteinExistence type="inferred from homology"/>
<dbReference type="InterPro" id="IPR022765">
    <property type="entry name" value="Dna2/Cas4_DUF83"/>
</dbReference>
<keyword evidence="16" id="KW-1185">Reference proteome</keyword>
<evidence type="ECO:0000256" key="5">
    <source>
        <dbReference type="ARBA" id="ARBA00022722"/>
    </source>
</evidence>
<keyword evidence="5 13" id="KW-0540">Nuclease</keyword>
<comment type="function">
    <text evidence="13">CRISPR (clustered regularly interspaced short palindromic repeat) is an adaptive immune system that provides protection against mobile genetic elements (viruses, transposable elements and conjugative plasmids). CRISPR clusters contain sequences complementary to antecedent mobile elements and target invading nucleic acids. CRISPR clusters are transcribed and processed into CRISPR RNA (crRNA).</text>
</comment>
<keyword evidence="6 13" id="KW-0479">Metal-binding</keyword>
<keyword evidence="12 13" id="KW-0464">Manganese</keyword>
<evidence type="ECO:0000256" key="8">
    <source>
        <dbReference type="ARBA" id="ARBA00022839"/>
    </source>
</evidence>
<keyword evidence="10 13" id="KW-0411">Iron-sulfur</keyword>
<dbReference type="GO" id="GO:0046872">
    <property type="term" value="F:metal ion binding"/>
    <property type="evidence" value="ECO:0007669"/>
    <property type="project" value="UniProtKB-KW"/>
</dbReference>
<dbReference type="PANTHER" id="PTHR36531">
    <property type="entry name" value="CRISPR-ASSOCIATED EXONUCLEASE CAS4"/>
    <property type="match status" value="1"/>
</dbReference>
<dbReference type="GO" id="GO:0051536">
    <property type="term" value="F:iron-sulfur cluster binding"/>
    <property type="evidence" value="ECO:0007669"/>
    <property type="project" value="UniProtKB-KW"/>
</dbReference>
<dbReference type="GO" id="GO:0004527">
    <property type="term" value="F:exonuclease activity"/>
    <property type="evidence" value="ECO:0007669"/>
    <property type="project" value="UniProtKB-KW"/>
</dbReference>
<evidence type="ECO:0000256" key="11">
    <source>
        <dbReference type="ARBA" id="ARBA00023118"/>
    </source>
</evidence>
<keyword evidence="9 13" id="KW-0408">Iron</keyword>
<gene>
    <name evidence="15" type="ORF">SAMN03080606_02514</name>
</gene>
<dbReference type="EC" id="3.1.12.1" evidence="3 13"/>
<evidence type="ECO:0000256" key="6">
    <source>
        <dbReference type="ARBA" id="ARBA00022723"/>
    </source>
</evidence>
<evidence type="ECO:0000256" key="12">
    <source>
        <dbReference type="ARBA" id="ARBA00023211"/>
    </source>
</evidence>
<dbReference type="EMBL" id="FMUS01000016">
    <property type="protein sequence ID" value="SCY79415.1"/>
    <property type="molecule type" value="Genomic_DNA"/>
</dbReference>
<keyword evidence="11 13" id="KW-0051">Antiviral defense</keyword>
<comment type="cofactor">
    <cofactor evidence="1">
        <name>[4Fe-4S] cluster</name>
        <dbReference type="ChEBI" id="CHEBI:49883"/>
    </cofactor>
</comment>
<keyword evidence="7 13" id="KW-0378">Hydrolase</keyword>
<protein>
    <recommendedName>
        <fullName evidence="4 13">CRISPR-associated exonuclease Cas4</fullName>
        <ecNumber evidence="3 13">3.1.12.1</ecNumber>
    </recommendedName>
</protein>
<comment type="similarity">
    <text evidence="2 13">Belongs to the CRISPR-associated exonuclease Cas4 family.</text>
</comment>
<dbReference type="Proteomes" id="UP000198636">
    <property type="component" value="Unassembled WGS sequence"/>
</dbReference>
<comment type="cofactor">
    <cofactor evidence="13">
        <name>iron-sulfur cluster</name>
        <dbReference type="ChEBI" id="CHEBI:30408"/>
    </cofactor>
</comment>
<dbReference type="NCBIfam" id="TIGR00372">
    <property type="entry name" value="cas4"/>
    <property type="match status" value="1"/>
</dbReference>
<dbReference type="PANTHER" id="PTHR36531:SF6">
    <property type="entry name" value="DNA REPLICATION ATP-DEPENDENT HELICASE_NUCLEASE DNA2"/>
    <property type="match status" value="1"/>
</dbReference>
<keyword evidence="8 13" id="KW-0269">Exonuclease</keyword>
<name>A0A1G5ITJ9_9FIRM</name>
<evidence type="ECO:0000256" key="9">
    <source>
        <dbReference type="ARBA" id="ARBA00023004"/>
    </source>
</evidence>
<evidence type="ECO:0000313" key="15">
    <source>
        <dbReference type="EMBL" id="SCY79415.1"/>
    </source>
</evidence>
<dbReference type="InterPro" id="IPR011604">
    <property type="entry name" value="PDDEXK-like_dom_sf"/>
</dbReference>
<dbReference type="Pfam" id="PF01930">
    <property type="entry name" value="Cas_Cas4"/>
    <property type="match status" value="1"/>
</dbReference>
<dbReference type="GO" id="GO:0051607">
    <property type="term" value="P:defense response to virus"/>
    <property type="evidence" value="ECO:0007669"/>
    <property type="project" value="UniProtKB-KW"/>
</dbReference>
<feature type="domain" description="DUF83" evidence="14">
    <location>
        <begin position="18"/>
        <end position="202"/>
    </location>
</feature>
<dbReference type="AlphaFoldDB" id="A0A1G5ITJ9"/>
<evidence type="ECO:0000256" key="1">
    <source>
        <dbReference type="ARBA" id="ARBA00001966"/>
    </source>
</evidence>
<evidence type="ECO:0000259" key="14">
    <source>
        <dbReference type="Pfam" id="PF01930"/>
    </source>
</evidence>
<evidence type="ECO:0000313" key="16">
    <source>
        <dbReference type="Proteomes" id="UP000198636"/>
    </source>
</evidence>
<dbReference type="RefSeq" id="WP_091543918.1">
    <property type="nucleotide sequence ID" value="NZ_FMUS01000016.1"/>
</dbReference>
<evidence type="ECO:0000256" key="10">
    <source>
        <dbReference type="ARBA" id="ARBA00023014"/>
    </source>
</evidence>
<dbReference type="Gene3D" id="3.90.320.10">
    <property type="match status" value="1"/>
</dbReference>
<sequence length="203" mass="24335">MKSSLNSFNEHQYYITPSEIIEFLYCKRFIYFMKCLGIQQYEEKRYKVQKGRNIHEKREKENRDYLRKRLNVIDKDIDVSLVSNKYKIRGKVDEVLTLVDGTMAPLDYKFAVYDDIIYSTYYTQIVMYGLMIEEVYDKLVSKGYVVYCRDGYTVKEVDITDNEKENMKKTISDYTKVIEGYFPKATRYKARCIDCCYKNICIK</sequence>
<reference evidence="15 16" key="1">
    <citation type="submission" date="2016-10" db="EMBL/GenBank/DDBJ databases">
        <authorList>
            <person name="de Groot N.N."/>
        </authorList>
    </citation>
    <scope>NUCLEOTIDE SEQUENCE [LARGE SCALE GENOMIC DNA]</scope>
    <source>
        <strain evidence="15 16">DSM 18978</strain>
    </source>
</reference>
<comment type="cofactor">
    <cofactor evidence="13">
        <name>Mg(2+)</name>
        <dbReference type="ChEBI" id="CHEBI:18420"/>
    </cofactor>
    <cofactor evidence="13">
        <name>Mn(2+)</name>
        <dbReference type="ChEBI" id="CHEBI:29035"/>
    </cofactor>
    <text evidence="13">Mg(2+) or Mn(2+) required for ssDNA cleavage activity.</text>
</comment>
<evidence type="ECO:0000256" key="4">
    <source>
        <dbReference type="ARBA" id="ARBA00020049"/>
    </source>
</evidence>
<evidence type="ECO:0000256" key="2">
    <source>
        <dbReference type="ARBA" id="ARBA00009189"/>
    </source>
</evidence>
<dbReference type="InterPro" id="IPR051827">
    <property type="entry name" value="Cas4_exonuclease"/>
</dbReference>